<keyword evidence="9" id="KW-0028">Amino-acid biosynthesis</keyword>
<dbReference type="PROSITE" id="PS00065">
    <property type="entry name" value="D_2_HYDROXYACID_DH_1"/>
    <property type="match status" value="1"/>
</dbReference>
<dbReference type="InterPro" id="IPR002912">
    <property type="entry name" value="ACT_dom"/>
</dbReference>
<evidence type="ECO:0000313" key="11">
    <source>
        <dbReference type="EMBL" id="QEG42900.1"/>
    </source>
</evidence>
<dbReference type="GO" id="GO:0006564">
    <property type="term" value="P:L-serine biosynthetic process"/>
    <property type="evidence" value="ECO:0007669"/>
    <property type="project" value="UniProtKB-UniRule"/>
</dbReference>
<dbReference type="NCBIfam" id="TIGR01327">
    <property type="entry name" value="PGDH"/>
    <property type="match status" value="1"/>
</dbReference>
<dbReference type="InterPro" id="IPR045865">
    <property type="entry name" value="ACT-like_dom_sf"/>
</dbReference>
<dbReference type="Gene3D" id="3.30.1330.90">
    <property type="entry name" value="D-3-phosphoglycerate dehydrogenase, domain 3"/>
    <property type="match status" value="1"/>
</dbReference>
<feature type="domain" description="ACT" evidence="10">
    <location>
        <begin position="456"/>
        <end position="535"/>
    </location>
</feature>
<dbReference type="Pfam" id="PF01842">
    <property type="entry name" value="ACT"/>
    <property type="match status" value="1"/>
</dbReference>
<sequence>MHRIIVLDDIAQEGLDLLDAADGVEYEIRKKLPVDELRTALTQFDGAILRSGAKLTAEVLAGNKRLKAIVRAGVGTDNIDKAAATRQGIVVMNTPAGNTVSTAEHAFALMLALSRNIAPANQSLIEGRWDRKKYMGTQLAGKTLGIVGMGRIGREVASRAMAFDMTVIAYDPFLSDDQAAKLGLQRAATIEDLLPQIDYLTVHTPLTDETRGLIGKDCLAKLKPGVRVINAARGGIYDVDALVEGLNSGQIGGVALDVYEQEPCTDSPLFGMPGVVCTPHLGASTEEAQTQVAVEGVHLLLNFLQTGEIKHAVNVAALDPKTLEEMRGFMDVAHRLGLLLSQWHGGGVDTVKLTFRGEITGKNTKLLTNAFCVGLLERALGEEINIINAEMMLRDRGIELCEESHHEMSAFASSISADVAGGGRTVTAGGTLLGHNMPRLVVLDGHRLESYLDGNLLVFSHQDVPGIIGRVGTIFGEHNVNIAQMAVGRSGGEPGGSAIGVLNLDGLPAQAALDAVSAVSEITMACVVQLPPVGQLPSWLQ</sequence>
<comment type="function">
    <text evidence="1">Catalyzes the reversible oxidation of 3-phospho-D-glycerate to 3-phosphonooxypyruvate, the first step of the phosphorylated L-serine biosynthesis pathway. Also catalyzes the reversible oxidation of 2-hydroxyglutarate to 2-oxoglutarate.</text>
</comment>
<reference evidence="11 12" key="1">
    <citation type="submission" date="2019-08" db="EMBL/GenBank/DDBJ databases">
        <title>Deep-cultivation of Planctomycetes and their phenomic and genomic characterization uncovers novel biology.</title>
        <authorList>
            <person name="Wiegand S."/>
            <person name="Jogler M."/>
            <person name="Boedeker C."/>
            <person name="Pinto D."/>
            <person name="Vollmers J."/>
            <person name="Rivas-Marin E."/>
            <person name="Kohn T."/>
            <person name="Peeters S.H."/>
            <person name="Heuer A."/>
            <person name="Rast P."/>
            <person name="Oberbeckmann S."/>
            <person name="Bunk B."/>
            <person name="Jeske O."/>
            <person name="Meyerdierks A."/>
            <person name="Storesund J.E."/>
            <person name="Kallscheuer N."/>
            <person name="Luecker S."/>
            <person name="Lage O.M."/>
            <person name="Pohl T."/>
            <person name="Merkel B.J."/>
            <person name="Hornburger P."/>
            <person name="Mueller R.-W."/>
            <person name="Bruemmer F."/>
            <person name="Labrenz M."/>
            <person name="Spormann A.M."/>
            <person name="Op den Camp H."/>
            <person name="Overmann J."/>
            <person name="Amann R."/>
            <person name="Jetten M.S.M."/>
            <person name="Mascher T."/>
            <person name="Medema M.H."/>
            <person name="Devos D.P."/>
            <person name="Kaster A.-K."/>
            <person name="Ovreas L."/>
            <person name="Rohde M."/>
            <person name="Galperin M.Y."/>
            <person name="Jogler C."/>
        </authorList>
    </citation>
    <scope>NUCLEOTIDE SEQUENCE [LARGE SCALE GENOMIC DNA]</scope>
    <source>
        <strain evidence="11 12">UC8</strain>
    </source>
</reference>
<dbReference type="InterPro" id="IPR006236">
    <property type="entry name" value="PGDH"/>
</dbReference>
<dbReference type="Pfam" id="PF19304">
    <property type="entry name" value="PGDH_inter"/>
    <property type="match status" value="1"/>
</dbReference>
<dbReference type="RefSeq" id="WP_068132870.1">
    <property type="nucleotide sequence ID" value="NZ_CP042914.1"/>
</dbReference>
<accession>A0A5B9QYH0</accession>
<evidence type="ECO:0000256" key="4">
    <source>
        <dbReference type="ARBA" id="ARBA00021582"/>
    </source>
</evidence>
<dbReference type="InterPro" id="IPR029009">
    <property type="entry name" value="ASB_dom_sf"/>
</dbReference>
<evidence type="ECO:0000256" key="1">
    <source>
        <dbReference type="ARBA" id="ARBA00003800"/>
    </source>
</evidence>
<dbReference type="Pfam" id="PF02826">
    <property type="entry name" value="2-Hacid_dh_C"/>
    <property type="match status" value="1"/>
</dbReference>
<dbReference type="KEGG" id="rul:UC8_49420"/>
<comment type="catalytic activity">
    <reaction evidence="8 9">
        <text>(2R)-3-phosphoglycerate + NAD(+) = 3-phosphooxypyruvate + NADH + H(+)</text>
        <dbReference type="Rhea" id="RHEA:12641"/>
        <dbReference type="ChEBI" id="CHEBI:15378"/>
        <dbReference type="ChEBI" id="CHEBI:18110"/>
        <dbReference type="ChEBI" id="CHEBI:57540"/>
        <dbReference type="ChEBI" id="CHEBI:57945"/>
        <dbReference type="ChEBI" id="CHEBI:58272"/>
        <dbReference type="EC" id="1.1.1.95"/>
    </reaction>
</comment>
<dbReference type="GO" id="GO:0004617">
    <property type="term" value="F:phosphoglycerate dehydrogenase activity"/>
    <property type="evidence" value="ECO:0007669"/>
    <property type="project" value="UniProtKB-UniRule"/>
</dbReference>
<dbReference type="AlphaFoldDB" id="A0A5B9QYH0"/>
<dbReference type="FunFam" id="3.40.50.720:FF:000021">
    <property type="entry name" value="D-3-phosphoglycerate dehydrogenase"/>
    <property type="match status" value="1"/>
</dbReference>
<name>A0A5B9QYH0_9BACT</name>
<gene>
    <name evidence="11" type="primary">serA_2</name>
    <name evidence="11" type="ORF">UC8_49420</name>
</gene>
<dbReference type="Gene3D" id="3.30.70.260">
    <property type="match status" value="1"/>
</dbReference>
<dbReference type="SUPFAM" id="SSF55021">
    <property type="entry name" value="ACT-like"/>
    <property type="match status" value="1"/>
</dbReference>
<dbReference type="SUPFAM" id="SSF52283">
    <property type="entry name" value="Formate/glycerate dehydrogenase catalytic domain-like"/>
    <property type="match status" value="1"/>
</dbReference>
<dbReference type="FunFam" id="3.30.70.260:FF:000008">
    <property type="entry name" value="D-3-phosphoglycerate dehydrogenase, chloroplastic"/>
    <property type="match status" value="1"/>
</dbReference>
<dbReference type="OrthoDB" id="277029at2"/>
<organism evidence="11 12">
    <name type="scientific">Roseimaritima ulvae</name>
    <dbReference type="NCBI Taxonomy" id="980254"/>
    <lineage>
        <taxon>Bacteria</taxon>
        <taxon>Pseudomonadati</taxon>
        <taxon>Planctomycetota</taxon>
        <taxon>Planctomycetia</taxon>
        <taxon>Pirellulales</taxon>
        <taxon>Pirellulaceae</taxon>
        <taxon>Roseimaritima</taxon>
    </lineage>
</organism>
<dbReference type="Pfam" id="PF00389">
    <property type="entry name" value="2-Hacid_dh"/>
    <property type="match status" value="1"/>
</dbReference>
<dbReference type="PROSITE" id="PS51671">
    <property type="entry name" value="ACT"/>
    <property type="match status" value="1"/>
</dbReference>
<evidence type="ECO:0000259" key="10">
    <source>
        <dbReference type="PROSITE" id="PS51671"/>
    </source>
</evidence>
<keyword evidence="5 9" id="KW-0560">Oxidoreductase</keyword>
<dbReference type="InterPro" id="IPR006139">
    <property type="entry name" value="D-isomer_2_OHA_DH_cat_dom"/>
</dbReference>
<dbReference type="InterPro" id="IPR029752">
    <property type="entry name" value="D-isomer_DH_CS1"/>
</dbReference>
<dbReference type="InterPro" id="IPR006140">
    <property type="entry name" value="D-isomer_DH_NAD-bd"/>
</dbReference>
<evidence type="ECO:0000256" key="2">
    <source>
        <dbReference type="ARBA" id="ARBA00005216"/>
    </source>
</evidence>
<dbReference type="PANTHER" id="PTHR42938">
    <property type="entry name" value="FORMATE DEHYDROGENASE 1"/>
    <property type="match status" value="1"/>
</dbReference>
<evidence type="ECO:0000256" key="9">
    <source>
        <dbReference type="RuleBase" id="RU363003"/>
    </source>
</evidence>
<dbReference type="EC" id="1.1.1.95" evidence="9"/>
<dbReference type="PANTHER" id="PTHR42938:SF47">
    <property type="entry name" value="HYDROXYPYRUVATE REDUCTASE"/>
    <property type="match status" value="1"/>
</dbReference>
<dbReference type="Gene3D" id="3.40.50.720">
    <property type="entry name" value="NAD(P)-binding Rossmann-like Domain"/>
    <property type="match status" value="2"/>
</dbReference>
<comment type="pathway">
    <text evidence="2 9">Amino-acid biosynthesis; L-serine biosynthesis; L-serine from 3-phospho-D-glycerate: step 1/3.</text>
</comment>
<evidence type="ECO:0000313" key="12">
    <source>
        <dbReference type="Proteomes" id="UP000325286"/>
    </source>
</evidence>
<dbReference type="InterPro" id="IPR036291">
    <property type="entry name" value="NAD(P)-bd_dom_sf"/>
</dbReference>
<dbReference type="GO" id="GO:0051287">
    <property type="term" value="F:NAD binding"/>
    <property type="evidence" value="ECO:0007669"/>
    <property type="project" value="UniProtKB-UniRule"/>
</dbReference>
<dbReference type="SUPFAM" id="SSF143548">
    <property type="entry name" value="Serine metabolism enzymes domain"/>
    <property type="match status" value="1"/>
</dbReference>
<evidence type="ECO:0000256" key="5">
    <source>
        <dbReference type="ARBA" id="ARBA00023002"/>
    </source>
</evidence>
<keyword evidence="9" id="KW-0718">Serine biosynthesis</keyword>
<keyword evidence="12" id="KW-1185">Reference proteome</keyword>
<dbReference type="Proteomes" id="UP000325286">
    <property type="component" value="Chromosome"/>
</dbReference>
<dbReference type="CDD" id="cd04902">
    <property type="entry name" value="ACT_3PGDH-xct"/>
    <property type="match status" value="1"/>
</dbReference>
<evidence type="ECO:0000256" key="8">
    <source>
        <dbReference type="ARBA" id="ARBA00048731"/>
    </source>
</evidence>
<dbReference type="UniPathway" id="UPA00135">
    <property type="reaction ID" value="UER00196"/>
</dbReference>
<dbReference type="CDD" id="cd12173">
    <property type="entry name" value="PGDH_4"/>
    <property type="match status" value="1"/>
</dbReference>
<comment type="similarity">
    <text evidence="3 9">Belongs to the D-isomer specific 2-hydroxyacid dehydrogenase family.</text>
</comment>
<comment type="catalytic activity">
    <reaction evidence="7">
        <text>(R)-2-hydroxyglutarate + NAD(+) = 2-oxoglutarate + NADH + H(+)</text>
        <dbReference type="Rhea" id="RHEA:49612"/>
        <dbReference type="ChEBI" id="CHEBI:15378"/>
        <dbReference type="ChEBI" id="CHEBI:15801"/>
        <dbReference type="ChEBI" id="CHEBI:16810"/>
        <dbReference type="ChEBI" id="CHEBI:57540"/>
        <dbReference type="ChEBI" id="CHEBI:57945"/>
        <dbReference type="EC" id="1.1.1.399"/>
    </reaction>
</comment>
<evidence type="ECO:0000256" key="6">
    <source>
        <dbReference type="ARBA" id="ARBA00023027"/>
    </source>
</evidence>
<protein>
    <recommendedName>
        <fullName evidence="4 9">D-3-phosphoglycerate dehydrogenase</fullName>
        <ecNumber evidence="9">1.1.1.95</ecNumber>
    </recommendedName>
</protein>
<proteinExistence type="inferred from homology"/>
<evidence type="ECO:0000256" key="7">
    <source>
        <dbReference type="ARBA" id="ARBA00048126"/>
    </source>
</evidence>
<keyword evidence="6 9" id="KW-0520">NAD</keyword>
<dbReference type="EMBL" id="CP042914">
    <property type="protein sequence ID" value="QEG42900.1"/>
    <property type="molecule type" value="Genomic_DNA"/>
</dbReference>
<evidence type="ECO:0000256" key="3">
    <source>
        <dbReference type="ARBA" id="ARBA00005854"/>
    </source>
</evidence>
<dbReference type="SUPFAM" id="SSF51735">
    <property type="entry name" value="NAD(P)-binding Rossmann-fold domains"/>
    <property type="match status" value="1"/>
</dbReference>
<dbReference type="InterPro" id="IPR045626">
    <property type="entry name" value="PGDH_ASB_dom"/>
</dbReference>